<dbReference type="RefSeq" id="WP_168030996.1">
    <property type="nucleotide sequence ID" value="NZ_JAAVNE010000018.1"/>
</dbReference>
<dbReference type="PANTHER" id="PTHR33990">
    <property type="entry name" value="PROTEIN YJDN-RELATED"/>
    <property type="match status" value="1"/>
</dbReference>
<gene>
    <name evidence="2" type="ORF">HEQ75_12610</name>
</gene>
<accession>A0ABX1E3E6</accession>
<organism evidence="2 3">
    <name type="scientific">Falsiroseomonas selenitidurans</name>
    <dbReference type="NCBI Taxonomy" id="2716335"/>
    <lineage>
        <taxon>Bacteria</taxon>
        <taxon>Pseudomonadati</taxon>
        <taxon>Pseudomonadota</taxon>
        <taxon>Alphaproteobacteria</taxon>
        <taxon>Acetobacterales</taxon>
        <taxon>Roseomonadaceae</taxon>
        <taxon>Falsiroseomonas</taxon>
    </lineage>
</organism>
<evidence type="ECO:0000259" key="1">
    <source>
        <dbReference type="Pfam" id="PF06983"/>
    </source>
</evidence>
<dbReference type="InterPro" id="IPR028973">
    <property type="entry name" value="PhnB-like"/>
</dbReference>
<dbReference type="Pfam" id="PF06983">
    <property type="entry name" value="3-dmu-9_3-mt"/>
    <property type="match status" value="1"/>
</dbReference>
<proteinExistence type="predicted"/>
<sequence>MTLVIQFLWFARDMQAAVRCYTALIPGSAMGPVRTPMGGVEVVDFNLGDQRYRAMQTGAPEAFNHSVSISAECATQAEIDHLWERLKEGGAEQRCGWLRDRWGLSWQIVPREMGALMSGPNGARVAQAMMGMVKLDLAALRRAAA</sequence>
<evidence type="ECO:0000313" key="3">
    <source>
        <dbReference type="Proteomes" id="UP000787635"/>
    </source>
</evidence>
<keyword evidence="3" id="KW-1185">Reference proteome</keyword>
<dbReference type="Proteomes" id="UP000787635">
    <property type="component" value="Unassembled WGS sequence"/>
</dbReference>
<dbReference type="PANTHER" id="PTHR33990:SF2">
    <property type="entry name" value="PHNB-LIKE DOMAIN-CONTAINING PROTEIN"/>
    <property type="match status" value="1"/>
</dbReference>
<protein>
    <submittedName>
        <fullName evidence="2">VOC family protein</fullName>
    </submittedName>
</protein>
<feature type="domain" description="PhnB-like" evidence="1">
    <location>
        <begin position="4"/>
        <end position="109"/>
    </location>
</feature>
<dbReference type="SUPFAM" id="SSF54593">
    <property type="entry name" value="Glyoxalase/Bleomycin resistance protein/Dihydroxybiphenyl dioxygenase"/>
    <property type="match status" value="1"/>
</dbReference>
<dbReference type="InterPro" id="IPR009725">
    <property type="entry name" value="3_dmu_93_MTrfase"/>
</dbReference>
<dbReference type="EMBL" id="JAAVNE010000018">
    <property type="protein sequence ID" value="NKC31700.1"/>
    <property type="molecule type" value="Genomic_DNA"/>
</dbReference>
<dbReference type="InterPro" id="IPR029068">
    <property type="entry name" value="Glyas_Bleomycin-R_OHBP_Dase"/>
</dbReference>
<comment type="caution">
    <text evidence="2">The sequence shown here is derived from an EMBL/GenBank/DDBJ whole genome shotgun (WGS) entry which is preliminary data.</text>
</comment>
<dbReference type="PIRSF" id="PIRSF021700">
    <property type="entry name" value="3_dmu_93_MTrfase"/>
    <property type="match status" value="1"/>
</dbReference>
<reference evidence="2 3" key="1">
    <citation type="submission" date="2020-03" db="EMBL/GenBank/DDBJ databases">
        <title>Roseomonas selenitidurans sp. nov. isolated from urban soil.</title>
        <authorList>
            <person name="Liu H."/>
        </authorList>
    </citation>
    <scope>NUCLEOTIDE SEQUENCE [LARGE SCALE GENOMIC DNA]</scope>
    <source>
        <strain evidence="2 3">BU-1</strain>
    </source>
</reference>
<dbReference type="Gene3D" id="3.10.180.10">
    <property type="entry name" value="2,3-Dihydroxybiphenyl 1,2-Dioxygenase, domain 1"/>
    <property type="match status" value="1"/>
</dbReference>
<name>A0ABX1E3E6_9PROT</name>
<evidence type="ECO:0000313" key="2">
    <source>
        <dbReference type="EMBL" id="NKC31700.1"/>
    </source>
</evidence>